<sequence>MAAAAAAAADHDAAPRAHALILPYPAQGPCHPAHGARRTASSTVASPSPSSTPSHHRRVVAAAAGAGGVQAPGSRARRLRLVAVADGMGDGDDRDNLVRLNAVMEEAIPPQLEPILDGAGGEGQLGQGDVPWWSMSACRGRSIAREPEGPPGAPRSGQRRRRCSPCYSERRS</sequence>
<dbReference type="Proteomes" id="UP000007752">
    <property type="component" value="Chromosome 10"/>
</dbReference>
<dbReference type="EMBL" id="CM000147">
    <property type="protein sequence ID" value="EAZ15641.1"/>
    <property type="molecule type" value="Genomic_DNA"/>
</dbReference>
<organism evidence="2">
    <name type="scientific">Oryza sativa subsp. japonica</name>
    <name type="common">Rice</name>
    <dbReference type="NCBI Taxonomy" id="39947"/>
    <lineage>
        <taxon>Eukaryota</taxon>
        <taxon>Viridiplantae</taxon>
        <taxon>Streptophyta</taxon>
        <taxon>Embryophyta</taxon>
        <taxon>Tracheophyta</taxon>
        <taxon>Spermatophyta</taxon>
        <taxon>Magnoliopsida</taxon>
        <taxon>Liliopsida</taxon>
        <taxon>Poales</taxon>
        <taxon>Poaceae</taxon>
        <taxon>BOP clade</taxon>
        <taxon>Oryzoideae</taxon>
        <taxon>Oryzeae</taxon>
        <taxon>Oryzinae</taxon>
        <taxon>Oryza</taxon>
        <taxon>Oryza sativa</taxon>
    </lineage>
</organism>
<reference evidence="2" key="1">
    <citation type="journal article" date="2005" name="PLoS Biol.">
        <title>The genomes of Oryza sativa: a history of duplications.</title>
        <authorList>
            <person name="Yu J."/>
            <person name="Wang J."/>
            <person name="Lin W."/>
            <person name="Li S."/>
            <person name="Li H."/>
            <person name="Zhou J."/>
            <person name="Ni P."/>
            <person name="Dong W."/>
            <person name="Hu S."/>
            <person name="Zeng C."/>
            <person name="Zhang J."/>
            <person name="Zhang Y."/>
            <person name="Li R."/>
            <person name="Xu Z."/>
            <person name="Li S."/>
            <person name="Li X."/>
            <person name="Zheng H."/>
            <person name="Cong L."/>
            <person name="Lin L."/>
            <person name="Yin J."/>
            <person name="Geng J."/>
            <person name="Li G."/>
            <person name="Shi J."/>
            <person name="Liu J."/>
            <person name="Lv H."/>
            <person name="Li J."/>
            <person name="Wang J."/>
            <person name="Deng Y."/>
            <person name="Ran L."/>
            <person name="Shi X."/>
            <person name="Wang X."/>
            <person name="Wu Q."/>
            <person name="Li C."/>
            <person name="Ren X."/>
            <person name="Wang J."/>
            <person name="Wang X."/>
            <person name="Li D."/>
            <person name="Liu D."/>
            <person name="Zhang X."/>
            <person name="Ji Z."/>
            <person name="Zhao W."/>
            <person name="Sun Y."/>
            <person name="Zhang Z."/>
            <person name="Bao J."/>
            <person name="Han Y."/>
            <person name="Dong L."/>
            <person name="Ji J."/>
            <person name="Chen P."/>
            <person name="Wu S."/>
            <person name="Liu J."/>
            <person name="Xiao Y."/>
            <person name="Bu D."/>
            <person name="Tan J."/>
            <person name="Yang L."/>
            <person name="Ye C."/>
            <person name="Zhang J."/>
            <person name="Xu J."/>
            <person name="Zhou Y."/>
            <person name="Yu Y."/>
            <person name="Zhang B."/>
            <person name="Zhuang S."/>
            <person name="Wei H."/>
            <person name="Liu B."/>
            <person name="Lei M."/>
            <person name="Yu H."/>
            <person name="Li Y."/>
            <person name="Xu H."/>
            <person name="Wei S."/>
            <person name="He X."/>
            <person name="Fang L."/>
            <person name="Zhang Z."/>
            <person name="Zhang Y."/>
            <person name="Huang X."/>
            <person name="Su Z."/>
            <person name="Tong W."/>
            <person name="Li J."/>
            <person name="Tong Z."/>
            <person name="Li S."/>
            <person name="Ye J."/>
            <person name="Wang L."/>
            <person name="Fang L."/>
            <person name="Lei T."/>
            <person name="Chen C."/>
            <person name="Chen H."/>
            <person name="Xu Z."/>
            <person name="Li H."/>
            <person name="Huang H."/>
            <person name="Zhang F."/>
            <person name="Xu H."/>
            <person name="Li N."/>
            <person name="Zhao C."/>
            <person name="Li S."/>
            <person name="Dong L."/>
            <person name="Huang Y."/>
            <person name="Li L."/>
            <person name="Xi Y."/>
            <person name="Qi Q."/>
            <person name="Li W."/>
            <person name="Zhang B."/>
            <person name="Hu W."/>
            <person name="Zhang Y."/>
            <person name="Tian X."/>
            <person name="Jiao Y."/>
            <person name="Liang X."/>
            <person name="Jin J."/>
            <person name="Gao L."/>
            <person name="Zheng W."/>
            <person name="Hao B."/>
            <person name="Liu S."/>
            <person name="Wang W."/>
            <person name="Yuan L."/>
            <person name="Cao M."/>
            <person name="McDermott J."/>
            <person name="Samudrala R."/>
            <person name="Wang J."/>
            <person name="Wong G.K."/>
            <person name="Yang H."/>
        </authorList>
    </citation>
    <scope>NUCLEOTIDE SEQUENCE [LARGE SCALE GENOMIC DNA]</scope>
</reference>
<dbReference type="AlphaFoldDB" id="A3C3H8"/>
<evidence type="ECO:0000256" key="1">
    <source>
        <dbReference type="SAM" id="MobiDB-lite"/>
    </source>
</evidence>
<proteinExistence type="predicted"/>
<feature type="region of interest" description="Disordered" evidence="1">
    <location>
        <begin position="30"/>
        <end position="57"/>
    </location>
</feature>
<accession>A3C3H8</accession>
<gene>
    <name evidence="2" type="ORF">OsJ_31053</name>
</gene>
<evidence type="ECO:0000313" key="2">
    <source>
        <dbReference type="EMBL" id="EAZ15641.1"/>
    </source>
</evidence>
<reference evidence="2" key="2">
    <citation type="submission" date="2008-12" db="EMBL/GenBank/DDBJ databases">
        <title>Improved gene annotation of the rice (Oryza sativa) genomes.</title>
        <authorList>
            <person name="Wang J."/>
            <person name="Li R."/>
            <person name="Fan W."/>
            <person name="Huang Q."/>
            <person name="Zhang J."/>
            <person name="Zhou Y."/>
            <person name="Hu Y."/>
            <person name="Zi S."/>
            <person name="Li J."/>
            <person name="Ni P."/>
            <person name="Zheng H."/>
            <person name="Zhang Y."/>
            <person name="Zhao M."/>
            <person name="Hao Q."/>
            <person name="McDermott J."/>
            <person name="Samudrala R."/>
            <person name="Kristiansen K."/>
            <person name="Wong G.K.-S."/>
        </authorList>
    </citation>
    <scope>NUCLEOTIDE SEQUENCE</scope>
</reference>
<name>A3C3H8_ORYSJ</name>
<dbReference type="Gene3D" id="3.40.50.2000">
    <property type="entry name" value="Glycogen Phosphorylase B"/>
    <property type="match status" value="1"/>
</dbReference>
<protein>
    <submittedName>
        <fullName evidence="2">Uncharacterized protein</fullName>
    </submittedName>
</protein>
<feature type="compositionally biased region" description="Low complexity" evidence="1">
    <location>
        <begin position="38"/>
        <end position="53"/>
    </location>
</feature>
<feature type="region of interest" description="Disordered" evidence="1">
    <location>
        <begin position="141"/>
        <end position="172"/>
    </location>
</feature>